<protein>
    <submittedName>
        <fullName evidence="9">Latrophilin Cirl</fullName>
    </submittedName>
</protein>
<name>A0A183CX11_9BILA</name>
<keyword evidence="4 6" id="KW-0472">Membrane</keyword>
<reference evidence="7 8" key="2">
    <citation type="submission" date="2018-11" db="EMBL/GenBank/DDBJ databases">
        <authorList>
            <consortium name="Pathogen Informatics"/>
        </authorList>
    </citation>
    <scope>NUCLEOTIDE SEQUENCE [LARGE SCALE GENOMIC DNA]</scope>
</reference>
<dbReference type="GO" id="GO:0005886">
    <property type="term" value="C:plasma membrane"/>
    <property type="evidence" value="ECO:0007669"/>
    <property type="project" value="TreeGrafter"/>
</dbReference>
<gene>
    <name evidence="7" type="ORF">GPUH_LOCUS1002</name>
</gene>
<feature type="region of interest" description="Disordered" evidence="5">
    <location>
        <begin position="160"/>
        <end position="193"/>
    </location>
</feature>
<evidence type="ECO:0000256" key="5">
    <source>
        <dbReference type="SAM" id="MobiDB-lite"/>
    </source>
</evidence>
<dbReference type="EMBL" id="UYRT01001089">
    <property type="protein sequence ID" value="VDK29191.1"/>
    <property type="molecule type" value="Genomic_DNA"/>
</dbReference>
<feature type="compositionally biased region" description="Basic and acidic residues" evidence="5">
    <location>
        <begin position="224"/>
        <end position="233"/>
    </location>
</feature>
<feature type="compositionally biased region" description="Polar residues" evidence="5">
    <location>
        <begin position="160"/>
        <end position="173"/>
    </location>
</feature>
<reference evidence="9" key="1">
    <citation type="submission" date="2016-06" db="UniProtKB">
        <authorList>
            <consortium name="WormBaseParasite"/>
        </authorList>
    </citation>
    <scope>IDENTIFICATION</scope>
</reference>
<evidence type="ECO:0000256" key="6">
    <source>
        <dbReference type="SAM" id="Phobius"/>
    </source>
</evidence>
<keyword evidence="3 6" id="KW-1133">Transmembrane helix</keyword>
<evidence type="ECO:0000256" key="4">
    <source>
        <dbReference type="ARBA" id="ARBA00023136"/>
    </source>
</evidence>
<dbReference type="PANTHER" id="PTHR12011">
    <property type="entry name" value="ADHESION G-PROTEIN COUPLED RECEPTOR"/>
    <property type="match status" value="1"/>
</dbReference>
<keyword evidence="2 6" id="KW-0812">Transmembrane</keyword>
<sequence length="285" mass="31846">MITPARLVRSSLGLNLHQLSLFNDFQSNLVFLGVALHVVLSVRSRDRTRAEQMFGWLKGSATLLCLLGVTWIFGYLMVIQGAHTVFAYIFTVLNCLQGAFIFIIHVILNDKVRVTLIRFLLVHICCISDPGPGNTPSIISSRQKLINTMKNGGDLSYKSSQQCSDSFAPSSTKSENKGYFVEKTPPRSKARESPATMITYLEWKSKLSNESGSIPSDDSGNYDCEPKETRSISDEVEISASRNESERSTDWHSVTVRRKMHSNIGNESNPESSRISDQSVIVERF</sequence>
<dbReference type="AlphaFoldDB" id="A0A183CX11"/>
<feature type="compositionally biased region" description="Polar residues" evidence="5">
    <location>
        <begin position="209"/>
        <end position="219"/>
    </location>
</feature>
<feature type="transmembrane region" description="Helical" evidence="6">
    <location>
        <begin position="85"/>
        <end position="108"/>
    </location>
</feature>
<proteinExistence type="predicted"/>
<dbReference type="GO" id="GO:0004930">
    <property type="term" value="F:G protein-coupled receptor activity"/>
    <property type="evidence" value="ECO:0007669"/>
    <property type="project" value="InterPro"/>
</dbReference>
<dbReference type="OrthoDB" id="1100386at2759"/>
<accession>A0A183CX11</accession>
<evidence type="ECO:0000256" key="3">
    <source>
        <dbReference type="ARBA" id="ARBA00022989"/>
    </source>
</evidence>
<comment type="subcellular location">
    <subcellularLocation>
        <location evidence="1">Membrane</location>
        <topology evidence="1">Multi-pass membrane protein</topology>
    </subcellularLocation>
</comment>
<dbReference type="Gene3D" id="1.20.1070.10">
    <property type="entry name" value="Rhodopsin 7-helix transmembrane proteins"/>
    <property type="match status" value="1"/>
</dbReference>
<evidence type="ECO:0000256" key="1">
    <source>
        <dbReference type="ARBA" id="ARBA00004141"/>
    </source>
</evidence>
<feature type="transmembrane region" description="Helical" evidence="6">
    <location>
        <begin position="25"/>
        <end position="42"/>
    </location>
</feature>
<dbReference type="PANTHER" id="PTHR12011:SF347">
    <property type="entry name" value="FI21270P1-RELATED"/>
    <property type="match status" value="1"/>
</dbReference>
<evidence type="ECO:0000313" key="9">
    <source>
        <dbReference type="WBParaSite" id="GPUH_0000100201-mRNA-1"/>
    </source>
</evidence>
<evidence type="ECO:0000256" key="2">
    <source>
        <dbReference type="ARBA" id="ARBA00022692"/>
    </source>
</evidence>
<organism evidence="9">
    <name type="scientific">Gongylonema pulchrum</name>
    <dbReference type="NCBI Taxonomy" id="637853"/>
    <lineage>
        <taxon>Eukaryota</taxon>
        <taxon>Metazoa</taxon>
        <taxon>Ecdysozoa</taxon>
        <taxon>Nematoda</taxon>
        <taxon>Chromadorea</taxon>
        <taxon>Rhabditida</taxon>
        <taxon>Spirurina</taxon>
        <taxon>Spiruromorpha</taxon>
        <taxon>Spiruroidea</taxon>
        <taxon>Gongylonematidae</taxon>
        <taxon>Gongylonema</taxon>
    </lineage>
</organism>
<dbReference type="WBParaSite" id="GPUH_0000100201-mRNA-1">
    <property type="protein sequence ID" value="GPUH_0000100201-mRNA-1"/>
    <property type="gene ID" value="GPUH_0000100201"/>
</dbReference>
<keyword evidence="8" id="KW-1185">Reference proteome</keyword>
<evidence type="ECO:0000313" key="7">
    <source>
        <dbReference type="EMBL" id="VDK29191.1"/>
    </source>
</evidence>
<evidence type="ECO:0000313" key="8">
    <source>
        <dbReference type="Proteomes" id="UP000271098"/>
    </source>
</evidence>
<feature type="transmembrane region" description="Helical" evidence="6">
    <location>
        <begin position="54"/>
        <end position="79"/>
    </location>
</feature>
<dbReference type="Proteomes" id="UP000271098">
    <property type="component" value="Unassembled WGS sequence"/>
</dbReference>
<dbReference type="Pfam" id="PF00002">
    <property type="entry name" value="7tm_2"/>
    <property type="match status" value="1"/>
</dbReference>
<feature type="compositionally biased region" description="Polar residues" evidence="5">
    <location>
        <begin position="263"/>
        <end position="279"/>
    </location>
</feature>
<feature type="region of interest" description="Disordered" evidence="5">
    <location>
        <begin position="209"/>
        <end position="285"/>
    </location>
</feature>
<dbReference type="InterPro" id="IPR000832">
    <property type="entry name" value="GPCR_2_secretin-like"/>
</dbReference>